<name>A0ABP7NSN9_9ACTN</name>
<keyword evidence="1" id="KW-0812">Transmembrane</keyword>
<keyword evidence="1" id="KW-1133">Transmembrane helix</keyword>
<evidence type="ECO:0000259" key="2">
    <source>
        <dbReference type="Pfam" id="PF02518"/>
    </source>
</evidence>
<dbReference type="Proteomes" id="UP001418444">
    <property type="component" value="Unassembled WGS sequence"/>
</dbReference>
<dbReference type="Gene3D" id="3.30.565.10">
    <property type="entry name" value="Histidine kinase-like ATPase, C-terminal domain"/>
    <property type="match status" value="1"/>
</dbReference>
<feature type="transmembrane region" description="Helical" evidence="1">
    <location>
        <begin position="100"/>
        <end position="118"/>
    </location>
</feature>
<dbReference type="RefSeq" id="WP_344780980.1">
    <property type="nucleotide sequence ID" value="NZ_BAAAZW010000002.1"/>
</dbReference>
<evidence type="ECO:0000313" key="4">
    <source>
        <dbReference type="Proteomes" id="UP001418444"/>
    </source>
</evidence>
<proteinExistence type="predicted"/>
<reference evidence="4" key="1">
    <citation type="journal article" date="2019" name="Int. J. Syst. Evol. Microbiol.">
        <title>The Global Catalogue of Microorganisms (GCM) 10K type strain sequencing project: providing services to taxonomists for standard genome sequencing and annotation.</title>
        <authorList>
            <consortium name="The Broad Institute Genomics Platform"/>
            <consortium name="The Broad Institute Genome Sequencing Center for Infectious Disease"/>
            <person name="Wu L."/>
            <person name="Ma J."/>
        </authorList>
    </citation>
    <scope>NUCLEOTIDE SEQUENCE [LARGE SCALE GENOMIC DNA]</scope>
    <source>
        <strain evidence="4">JCM 16923</strain>
    </source>
</reference>
<protein>
    <recommendedName>
        <fullName evidence="2">Histidine kinase/HSP90-like ATPase domain-containing protein</fullName>
    </recommendedName>
</protein>
<dbReference type="InterPro" id="IPR003594">
    <property type="entry name" value="HATPase_dom"/>
</dbReference>
<feature type="transmembrane region" description="Helical" evidence="1">
    <location>
        <begin position="125"/>
        <end position="142"/>
    </location>
</feature>
<comment type="caution">
    <text evidence="3">The sequence shown here is derived from an EMBL/GenBank/DDBJ whole genome shotgun (WGS) entry which is preliminary data.</text>
</comment>
<keyword evidence="1" id="KW-0472">Membrane</keyword>
<dbReference type="SUPFAM" id="SSF55874">
    <property type="entry name" value="ATPase domain of HSP90 chaperone/DNA topoisomerase II/histidine kinase"/>
    <property type="match status" value="1"/>
</dbReference>
<dbReference type="InterPro" id="IPR036890">
    <property type="entry name" value="HATPase_C_sf"/>
</dbReference>
<feature type="transmembrane region" description="Helical" evidence="1">
    <location>
        <begin position="39"/>
        <end position="59"/>
    </location>
</feature>
<accession>A0ABP7NSN9</accession>
<evidence type="ECO:0000313" key="3">
    <source>
        <dbReference type="EMBL" id="GAA3952853.1"/>
    </source>
</evidence>
<evidence type="ECO:0000256" key="1">
    <source>
        <dbReference type="SAM" id="Phobius"/>
    </source>
</evidence>
<dbReference type="Pfam" id="PF02518">
    <property type="entry name" value="HATPase_c"/>
    <property type="match status" value="1"/>
</dbReference>
<feature type="domain" description="Histidine kinase/HSP90-like ATPase" evidence="2">
    <location>
        <begin position="293"/>
        <end position="382"/>
    </location>
</feature>
<sequence length="385" mass="40801">MNTWRIQRAAAVCIGILLLIMPVMQLSPLLRNTEMTRPWWTPVCIALFTVSGAALLATATARFRRYLPTAGLAAAAVQMAVLVLWFPAWTGAPAAPDDIAPVWVTGGTALVAVGIAATVGYLASLAYTAGTLTLLVFVYSYAHSGHLILAEVFRMTISGGLIGVFLAVMRAGMITARRVDADRERVLATAAAAAARTARGQERDRLDAVVRDEVITVLRTVRVGEPAQVQRDQAAVALAALDDSAAARPSVIEPWQAQLRLRESIVALSDEIAVAVDVDDLDADYDYPMEVIDALVDATGEAVRNSLEHAGALASQAVVGRLSAEGIRVRVVDDGDGFDPGRIPPDRMGVAMGIRGRMARLPGGAAQVESEPGGGAMVSLEWRRS</sequence>
<keyword evidence="4" id="KW-1185">Reference proteome</keyword>
<dbReference type="EMBL" id="BAAAZW010000002">
    <property type="protein sequence ID" value="GAA3952853.1"/>
    <property type="molecule type" value="Genomic_DNA"/>
</dbReference>
<feature type="transmembrane region" description="Helical" evidence="1">
    <location>
        <begin position="9"/>
        <end position="27"/>
    </location>
</feature>
<feature type="transmembrane region" description="Helical" evidence="1">
    <location>
        <begin position="148"/>
        <end position="168"/>
    </location>
</feature>
<gene>
    <name evidence="3" type="ORF">GCM10022231_08720</name>
</gene>
<feature type="transmembrane region" description="Helical" evidence="1">
    <location>
        <begin position="66"/>
        <end position="88"/>
    </location>
</feature>
<organism evidence="3 4">
    <name type="scientific">Gordonia caeni</name>
    <dbReference type="NCBI Taxonomy" id="1007097"/>
    <lineage>
        <taxon>Bacteria</taxon>
        <taxon>Bacillati</taxon>
        <taxon>Actinomycetota</taxon>
        <taxon>Actinomycetes</taxon>
        <taxon>Mycobacteriales</taxon>
        <taxon>Gordoniaceae</taxon>
        <taxon>Gordonia</taxon>
    </lineage>
</organism>